<dbReference type="InterPro" id="IPR018247">
    <property type="entry name" value="EF_Hand_1_Ca_BS"/>
</dbReference>
<proteinExistence type="predicted"/>
<dbReference type="InterPro" id="IPR002048">
    <property type="entry name" value="EF_hand_dom"/>
</dbReference>
<dbReference type="PROSITE" id="PS00018">
    <property type="entry name" value="EF_HAND_1"/>
    <property type="match status" value="1"/>
</dbReference>
<dbReference type="OrthoDB" id="10265007at2759"/>
<sequence>MTLSIEESVVKFQSLGMIEEANYFQKLISEKKKSKFAQQIPNLIPAEKNPENSFTETFLRIMELKRRSSISSFVLKPNDITLFESELGLPYKRAIPYKSINWPKLRQNVKNAGQQFYLTDNFIKYFIDKKQNFKSLEYMDCLRLLSRIFDSYKYMDSIENIEIDGSLNEAQISNFIEVMIPHIYGLQSMGSHTDYYIPYATSLMMFFLTSFDGDKVFVRRFFSSKYLIKFINLAYEDETKNPFQIQASRKAYRVFMQLDSQKTGYLTQSDVKEFERFSFTDAFIHRLFNDVFIGAIFNEGRLDYTLYLNFYLAVKYMKSPRSVDLLFQVADIDGDGIIGNFDILYFYKAMIKELGNPKHNYDTFLSELLDYTKSSALNGITKEQIYKTRSGDPFFLLLFDKVTFTKWEEPIHET</sequence>
<dbReference type="InterPro" id="IPR011992">
    <property type="entry name" value="EF-hand-dom_pair"/>
</dbReference>
<evidence type="ECO:0000256" key="2">
    <source>
        <dbReference type="ARBA" id="ARBA00022490"/>
    </source>
</evidence>
<dbReference type="PANTHER" id="PTHR12085">
    <property type="entry name" value="SERINE/THREONINE-PROTEIN PHOSPHATASE 2A REGULATORY SUBUNIT B'' SUBUNIT GAMMA"/>
    <property type="match status" value="1"/>
</dbReference>
<gene>
    <name evidence="5" type="ORF">TRFO_14998</name>
</gene>
<dbReference type="AlphaFoldDB" id="A0A1J4KYF0"/>
<dbReference type="EMBL" id="MLAK01000344">
    <property type="protein sequence ID" value="OHT14589.1"/>
    <property type="molecule type" value="Genomic_DNA"/>
</dbReference>
<protein>
    <recommendedName>
        <fullName evidence="4">EF-hand domain-containing protein</fullName>
    </recommendedName>
</protein>
<feature type="domain" description="EF-hand" evidence="4">
    <location>
        <begin position="318"/>
        <end position="353"/>
    </location>
</feature>
<name>A0A1J4KYF0_9EUKA</name>
<dbReference type="RefSeq" id="XP_068367725.1">
    <property type="nucleotide sequence ID" value="XM_068498140.1"/>
</dbReference>
<dbReference type="GeneID" id="94832844"/>
<dbReference type="GO" id="GO:0035303">
    <property type="term" value="P:regulation of dephosphorylation"/>
    <property type="evidence" value="ECO:0007669"/>
    <property type="project" value="InterPro"/>
</dbReference>
<dbReference type="PANTHER" id="PTHR12085:SF3">
    <property type="entry name" value="SERINE_THREONINE-PROTEIN PHOSPHATASE 2A REGULATORY SUBUNIT B'' SUBUNIT GAMMA"/>
    <property type="match status" value="1"/>
</dbReference>
<dbReference type="SUPFAM" id="SSF47473">
    <property type="entry name" value="EF-hand"/>
    <property type="match status" value="1"/>
</dbReference>
<dbReference type="Gene3D" id="1.10.238.10">
    <property type="entry name" value="EF-hand"/>
    <property type="match status" value="1"/>
</dbReference>
<comment type="subcellular location">
    <subcellularLocation>
        <location evidence="1">Cytoplasm</location>
    </subcellularLocation>
</comment>
<dbReference type="VEuPathDB" id="TrichDB:TRFO_14998"/>
<accession>A0A1J4KYF0</accession>
<dbReference type="PROSITE" id="PS50222">
    <property type="entry name" value="EF_HAND_2"/>
    <property type="match status" value="1"/>
</dbReference>
<dbReference type="GO" id="GO:0005737">
    <property type="term" value="C:cytoplasm"/>
    <property type="evidence" value="ECO:0007669"/>
    <property type="project" value="UniProtKB-SubCell"/>
</dbReference>
<organism evidence="5 6">
    <name type="scientific">Tritrichomonas foetus</name>
    <dbReference type="NCBI Taxonomy" id="1144522"/>
    <lineage>
        <taxon>Eukaryota</taxon>
        <taxon>Metamonada</taxon>
        <taxon>Parabasalia</taxon>
        <taxon>Tritrichomonadida</taxon>
        <taxon>Tritrichomonadidae</taxon>
        <taxon>Tritrichomonas</taxon>
    </lineage>
</organism>
<dbReference type="GO" id="GO:0000226">
    <property type="term" value="P:microtubule cytoskeleton organization"/>
    <property type="evidence" value="ECO:0007669"/>
    <property type="project" value="TreeGrafter"/>
</dbReference>
<dbReference type="Proteomes" id="UP000179807">
    <property type="component" value="Unassembled WGS sequence"/>
</dbReference>
<keyword evidence="3" id="KW-0106">Calcium</keyword>
<dbReference type="GO" id="GO:0005819">
    <property type="term" value="C:spindle"/>
    <property type="evidence" value="ECO:0007669"/>
    <property type="project" value="TreeGrafter"/>
</dbReference>
<dbReference type="InterPro" id="IPR039865">
    <property type="entry name" value="PPP2R3C"/>
</dbReference>
<evidence type="ECO:0000313" key="5">
    <source>
        <dbReference type="EMBL" id="OHT14589.1"/>
    </source>
</evidence>
<dbReference type="GO" id="GO:0030865">
    <property type="term" value="P:cortical cytoskeleton organization"/>
    <property type="evidence" value="ECO:0007669"/>
    <property type="project" value="TreeGrafter"/>
</dbReference>
<dbReference type="GO" id="GO:0005509">
    <property type="term" value="F:calcium ion binding"/>
    <property type="evidence" value="ECO:0007669"/>
    <property type="project" value="InterPro"/>
</dbReference>
<keyword evidence="6" id="KW-1185">Reference proteome</keyword>
<comment type="caution">
    <text evidence="5">The sequence shown here is derived from an EMBL/GenBank/DDBJ whole genome shotgun (WGS) entry which is preliminary data.</text>
</comment>
<keyword evidence="2" id="KW-0963">Cytoplasm</keyword>
<reference evidence="5" key="1">
    <citation type="submission" date="2016-10" db="EMBL/GenBank/DDBJ databases">
        <authorList>
            <person name="Benchimol M."/>
            <person name="Almeida L.G."/>
            <person name="Vasconcelos A.T."/>
            <person name="Perreira-Neves A."/>
            <person name="Rosa I.A."/>
            <person name="Tasca T."/>
            <person name="Bogo M.R."/>
            <person name="de Souza W."/>
        </authorList>
    </citation>
    <scope>NUCLEOTIDE SEQUENCE [LARGE SCALE GENOMIC DNA]</scope>
    <source>
        <strain evidence="5">K</strain>
    </source>
</reference>
<evidence type="ECO:0000256" key="3">
    <source>
        <dbReference type="ARBA" id="ARBA00022837"/>
    </source>
</evidence>
<evidence type="ECO:0000256" key="1">
    <source>
        <dbReference type="ARBA" id="ARBA00004496"/>
    </source>
</evidence>
<evidence type="ECO:0000313" key="6">
    <source>
        <dbReference type="Proteomes" id="UP000179807"/>
    </source>
</evidence>
<evidence type="ECO:0000259" key="4">
    <source>
        <dbReference type="PROSITE" id="PS50222"/>
    </source>
</evidence>